<name>A0A0A0KT81_CUCSA</name>
<reference evidence="1 2" key="1">
    <citation type="journal article" date="2009" name="Nat. Genet.">
        <title>The genome of the cucumber, Cucumis sativus L.</title>
        <authorList>
            <person name="Huang S."/>
            <person name="Li R."/>
            <person name="Zhang Z."/>
            <person name="Li L."/>
            <person name="Gu X."/>
            <person name="Fan W."/>
            <person name="Lucas W.J."/>
            <person name="Wang X."/>
            <person name="Xie B."/>
            <person name="Ni P."/>
            <person name="Ren Y."/>
            <person name="Zhu H."/>
            <person name="Li J."/>
            <person name="Lin K."/>
            <person name="Jin W."/>
            <person name="Fei Z."/>
            <person name="Li G."/>
            <person name="Staub J."/>
            <person name="Kilian A."/>
            <person name="van der Vossen E.A."/>
            <person name="Wu Y."/>
            <person name="Guo J."/>
            <person name="He J."/>
            <person name="Jia Z."/>
            <person name="Ren Y."/>
            <person name="Tian G."/>
            <person name="Lu Y."/>
            <person name="Ruan J."/>
            <person name="Qian W."/>
            <person name="Wang M."/>
            <person name="Huang Q."/>
            <person name="Li B."/>
            <person name="Xuan Z."/>
            <person name="Cao J."/>
            <person name="Asan"/>
            <person name="Wu Z."/>
            <person name="Zhang J."/>
            <person name="Cai Q."/>
            <person name="Bai Y."/>
            <person name="Zhao B."/>
            <person name="Han Y."/>
            <person name="Li Y."/>
            <person name="Li X."/>
            <person name="Wang S."/>
            <person name="Shi Q."/>
            <person name="Liu S."/>
            <person name="Cho W.K."/>
            <person name="Kim J.Y."/>
            <person name="Xu Y."/>
            <person name="Heller-Uszynska K."/>
            <person name="Miao H."/>
            <person name="Cheng Z."/>
            <person name="Zhang S."/>
            <person name="Wu J."/>
            <person name="Yang Y."/>
            <person name="Kang H."/>
            <person name="Li M."/>
            <person name="Liang H."/>
            <person name="Ren X."/>
            <person name="Shi Z."/>
            <person name="Wen M."/>
            <person name="Jian M."/>
            <person name="Yang H."/>
            <person name="Zhang G."/>
            <person name="Yang Z."/>
            <person name="Chen R."/>
            <person name="Liu S."/>
            <person name="Li J."/>
            <person name="Ma L."/>
            <person name="Liu H."/>
            <person name="Zhou Y."/>
            <person name="Zhao J."/>
            <person name="Fang X."/>
            <person name="Li G."/>
            <person name="Fang L."/>
            <person name="Li Y."/>
            <person name="Liu D."/>
            <person name="Zheng H."/>
            <person name="Zhang Y."/>
            <person name="Qin N."/>
            <person name="Li Z."/>
            <person name="Yang G."/>
            <person name="Yang S."/>
            <person name="Bolund L."/>
            <person name="Kristiansen K."/>
            <person name="Zheng H."/>
            <person name="Li S."/>
            <person name="Zhang X."/>
            <person name="Yang H."/>
            <person name="Wang J."/>
            <person name="Sun R."/>
            <person name="Zhang B."/>
            <person name="Jiang S."/>
            <person name="Wang J."/>
            <person name="Du Y."/>
            <person name="Li S."/>
        </authorList>
    </citation>
    <scope>NUCLEOTIDE SEQUENCE [LARGE SCALE GENOMIC DNA]</scope>
    <source>
        <strain evidence="2">cv. 9930</strain>
    </source>
</reference>
<evidence type="ECO:0000313" key="1">
    <source>
        <dbReference type="EMBL" id="KGN51622.1"/>
    </source>
</evidence>
<dbReference type="EMBL" id="CM002926">
    <property type="protein sequence ID" value="KGN51622.1"/>
    <property type="molecule type" value="Genomic_DNA"/>
</dbReference>
<protein>
    <submittedName>
        <fullName evidence="1">Uncharacterized protein</fullName>
    </submittedName>
</protein>
<organism evidence="1 2">
    <name type="scientific">Cucumis sativus</name>
    <name type="common">Cucumber</name>
    <dbReference type="NCBI Taxonomy" id="3659"/>
    <lineage>
        <taxon>Eukaryota</taxon>
        <taxon>Viridiplantae</taxon>
        <taxon>Streptophyta</taxon>
        <taxon>Embryophyta</taxon>
        <taxon>Tracheophyta</taxon>
        <taxon>Spermatophyta</taxon>
        <taxon>Magnoliopsida</taxon>
        <taxon>eudicotyledons</taxon>
        <taxon>Gunneridae</taxon>
        <taxon>Pentapetalae</taxon>
        <taxon>rosids</taxon>
        <taxon>fabids</taxon>
        <taxon>Cucurbitales</taxon>
        <taxon>Cucurbitaceae</taxon>
        <taxon>Benincaseae</taxon>
        <taxon>Cucumis</taxon>
    </lineage>
</organism>
<keyword evidence="2" id="KW-1185">Reference proteome</keyword>
<proteinExistence type="predicted"/>
<dbReference type="Gramene" id="KGN51622">
    <property type="protein sequence ID" value="KGN51622"/>
    <property type="gene ID" value="Csa_5G585960"/>
</dbReference>
<dbReference type="AlphaFoldDB" id="A0A0A0KT81"/>
<sequence>MGLLNAPCHQTNAFSWQRKRAHDSHGYYCRALNRNHMHRWSKPIVHIVESKPSPFRYEQCRVLKWRSKRVRYQFRFPRLLCYVLSKFPSHTALRFLYQLHHFVNGHLPNSLTPTADSHWKEAVAVKPFWQRRLHHLPAVREEN</sequence>
<dbReference type="Proteomes" id="UP000029981">
    <property type="component" value="Chromosome 5"/>
</dbReference>
<reference evidence="1 2" key="4">
    <citation type="journal article" date="2011" name="BMC Genomics">
        <title>RNA-Seq improves annotation of protein-coding genes in the cucumber genome.</title>
        <authorList>
            <person name="Li Z."/>
            <person name="Zhang Z."/>
            <person name="Yan P."/>
            <person name="Huang S."/>
            <person name="Fei Z."/>
            <person name="Lin K."/>
        </authorList>
    </citation>
    <scope>NUCLEOTIDE SEQUENCE [LARGE SCALE GENOMIC DNA]</scope>
    <source>
        <strain evidence="2">cv. 9930</strain>
    </source>
</reference>
<evidence type="ECO:0000313" key="2">
    <source>
        <dbReference type="Proteomes" id="UP000029981"/>
    </source>
</evidence>
<reference evidence="1 2" key="3">
    <citation type="journal article" date="2010" name="BMC Genomics">
        <title>Transcriptome sequencing and comparative analysis of cucumber flowers with different sex types.</title>
        <authorList>
            <person name="Guo S."/>
            <person name="Zheng Y."/>
            <person name="Joung J.G."/>
            <person name="Liu S."/>
            <person name="Zhang Z."/>
            <person name="Crasta O.R."/>
            <person name="Sobral B.W."/>
            <person name="Xu Y."/>
            <person name="Huang S."/>
            <person name="Fei Z."/>
        </authorList>
    </citation>
    <scope>NUCLEOTIDE SEQUENCE [LARGE SCALE GENOMIC DNA]</scope>
    <source>
        <strain evidence="2">cv. 9930</strain>
    </source>
</reference>
<accession>A0A0A0KT81</accession>
<gene>
    <name evidence="1" type="ORF">Csa_5G585960</name>
</gene>
<reference evidence="1 2" key="2">
    <citation type="journal article" date="2009" name="PLoS ONE">
        <title>An integrated genetic and cytogenetic map of the cucumber genome.</title>
        <authorList>
            <person name="Ren Y."/>
            <person name="Zhang Z."/>
            <person name="Liu J."/>
            <person name="Staub J.E."/>
            <person name="Han Y."/>
            <person name="Cheng Z."/>
            <person name="Li X."/>
            <person name="Lu J."/>
            <person name="Miao H."/>
            <person name="Kang H."/>
            <person name="Xie B."/>
            <person name="Gu X."/>
            <person name="Wang X."/>
            <person name="Du Y."/>
            <person name="Jin W."/>
            <person name="Huang S."/>
        </authorList>
    </citation>
    <scope>NUCLEOTIDE SEQUENCE [LARGE SCALE GENOMIC DNA]</scope>
    <source>
        <strain evidence="2">cv. 9930</strain>
    </source>
</reference>